<accession>A0A4P6HM78</accession>
<gene>
    <name evidence="1" type="ORF">C3Y92_14280</name>
</gene>
<evidence type="ECO:0000313" key="1">
    <source>
        <dbReference type="EMBL" id="QAZ68327.1"/>
    </source>
</evidence>
<keyword evidence="2" id="KW-1185">Reference proteome</keyword>
<dbReference type="EMBL" id="CP026538">
    <property type="protein sequence ID" value="QAZ68327.1"/>
    <property type="molecule type" value="Genomic_DNA"/>
</dbReference>
<reference evidence="1 2" key="1">
    <citation type="submission" date="2018-02" db="EMBL/GenBank/DDBJ databases">
        <title>Genome sequence of Desulfovibrio carbinolicus DSM 3852.</title>
        <authorList>
            <person name="Wilbanks E."/>
            <person name="Skennerton C.T."/>
            <person name="Orphan V.J."/>
        </authorList>
    </citation>
    <scope>NUCLEOTIDE SEQUENCE [LARGE SCALE GENOMIC DNA]</scope>
    <source>
        <strain evidence="1 2">DSM 3852</strain>
    </source>
</reference>
<protein>
    <submittedName>
        <fullName evidence="1">Uncharacterized protein</fullName>
    </submittedName>
</protein>
<name>A0A4P6HM78_9BACT</name>
<sequence length="312" mass="33228">MDFLPFFMPGERRPAPRAADSAVRAARTRAEELLGRATGRLDGLLALLAAADARDAGLVAALLAEDLDALADQLGAGGETLAEVRAGLGPMPGPEALAAFARRVQARLDALEKKLAARKAGDWRLAVDRYEARALWRVRTALIVCVGLLSASLLLGDTLAKKRRDFAAMVALLHERTEAQNALDALADLALAAKKTTGQPLFEITGENCTSCGCEGRDLRLVPQGDVCRRQWEAARERLGAAAKASPRSLARLARDPWGSPYLLNENEGESPDFPCLPDAVVSAGQNGLFGDADDIVVAVPNAFCPTDKERP</sequence>
<dbReference type="KEGG" id="dcb:C3Y92_14280"/>
<dbReference type="OrthoDB" id="5455013at2"/>
<organism evidence="1 2">
    <name type="scientific">Solidesulfovibrio carbinolicus</name>
    <dbReference type="NCBI Taxonomy" id="296842"/>
    <lineage>
        <taxon>Bacteria</taxon>
        <taxon>Pseudomonadati</taxon>
        <taxon>Thermodesulfobacteriota</taxon>
        <taxon>Desulfovibrionia</taxon>
        <taxon>Desulfovibrionales</taxon>
        <taxon>Desulfovibrionaceae</taxon>
        <taxon>Solidesulfovibrio</taxon>
    </lineage>
</organism>
<proteinExistence type="predicted"/>
<dbReference type="AlphaFoldDB" id="A0A4P6HM78"/>
<evidence type="ECO:0000313" key="2">
    <source>
        <dbReference type="Proteomes" id="UP000293296"/>
    </source>
</evidence>
<dbReference type="RefSeq" id="WP_129353716.1">
    <property type="nucleotide sequence ID" value="NZ_CP026538.1"/>
</dbReference>
<dbReference type="Proteomes" id="UP000293296">
    <property type="component" value="Chromosome"/>
</dbReference>